<feature type="compositionally biased region" description="Basic residues" evidence="1">
    <location>
        <begin position="62"/>
        <end position="72"/>
    </location>
</feature>
<feature type="region of interest" description="Disordered" evidence="1">
    <location>
        <begin position="49"/>
        <end position="72"/>
    </location>
</feature>
<protein>
    <submittedName>
        <fullName evidence="2">Uncharacterized protein</fullName>
    </submittedName>
</protein>
<organism evidence="2 3">
    <name type="scientific">Roseovarius nanhaiticus</name>
    <dbReference type="NCBI Taxonomy" id="573024"/>
    <lineage>
        <taxon>Bacteria</taxon>
        <taxon>Pseudomonadati</taxon>
        <taxon>Pseudomonadota</taxon>
        <taxon>Alphaproteobacteria</taxon>
        <taxon>Rhodobacterales</taxon>
        <taxon>Roseobacteraceae</taxon>
        <taxon>Roseovarius</taxon>
    </lineage>
</organism>
<proteinExistence type="predicted"/>
<accession>A0A1N7EBU6</accession>
<dbReference type="AlphaFoldDB" id="A0A1N7EBU6"/>
<reference evidence="2 3" key="1">
    <citation type="submission" date="2017-01" db="EMBL/GenBank/DDBJ databases">
        <authorList>
            <person name="Mah S.A."/>
            <person name="Swanson W.J."/>
            <person name="Moy G.W."/>
            <person name="Vacquier V.D."/>
        </authorList>
    </citation>
    <scope>NUCLEOTIDE SEQUENCE [LARGE SCALE GENOMIC DNA]</scope>
    <source>
        <strain evidence="2 3">DSM 29590</strain>
    </source>
</reference>
<dbReference type="Proteomes" id="UP000186019">
    <property type="component" value="Unassembled WGS sequence"/>
</dbReference>
<sequence>MTYPEKNSNEHQSDIDVMSQFFAHQIRFAQLMSEAVLANQSFWMGPPGVAMRPHGNTPARPKTVKRTHSMPV</sequence>
<name>A0A1N7EBU6_9RHOB</name>
<evidence type="ECO:0000256" key="1">
    <source>
        <dbReference type="SAM" id="MobiDB-lite"/>
    </source>
</evidence>
<evidence type="ECO:0000313" key="3">
    <source>
        <dbReference type="Proteomes" id="UP000186019"/>
    </source>
</evidence>
<dbReference type="EMBL" id="FTNV01000001">
    <property type="protein sequence ID" value="SIR85520.1"/>
    <property type="molecule type" value="Genomic_DNA"/>
</dbReference>
<keyword evidence="3" id="KW-1185">Reference proteome</keyword>
<dbReference type="RefSeq" id="WP_076530057.1">
    <property type="nucleotide sequence ID" value="NZ_FOAC01000001.1"/>
</dbReference>
<gene>
    <name evidence="2" type="ORF">SAMN05421666_0109</name>
</gene>
<evidence type="ECO:0000313" key="2">
    <source>
        <dbReference type="EMBL" id="SIR85520.1"/>
    </source>
</evidence>